<evidence type="ECO:0008006" key="6">
    <source>
        <dbReference type="Google" id="ProtNLM"/>
    </source>
</evidence>
<reference evidence="4 5" key="1">
    <citation type="submission" date="2019-09" db="EMBL/GenBank/DDBJ databases">
        <title>In-depth cultivation of the pig gut microbiome towards novel bacterial diversity and tailored functional studies.</title>
        <authorList>
            <person name="Wylensek D."/>
            <person name="Hitch T.C.A."/>
            <person name="Clavel T."/>
        </authorList>
    </citation>
    <scope>NUCLEOTIDE SEQUENCE [LARGE SCALE GENOMIC DNA]</scope>
    <source>
        <strain evidence="4 5">WCA3-693-APC-4?</strain>
    </source>
</reference>
<gene>
    <name evidence="4" type="ORF">FYJ83_01260</name>
</gene>
<accession>A0A6N7XU78</accession>
<comment type="caution">
    <text evidence="4">The sequence shown here is derived from an EMBL/GenBank/DDBJ whole genome shotgun (WGS) entry which is preliminary data.</text>
</comment>
<evidence type="ECO:0000259" key="1">
    <source>
        <dbReference type="Pfam" id="PF26011"/>
    </source>
</evidence>
<keyword evidence="5" id="KW-1185">Reference proteome</keyword>
<dbReference type="InterPro" id="IPR058709">
    <property type="entry name" value="BSH_RND-rel"/>
</dbReference>
<dbReference type="Pfam" id="PF26018">
    <property type="entry name" value="BSH_RND_rel"/>
    <property type="match status" value="1"/>
</dbReference>
<dbReference type="InterPro" id="IPR058729">
    <property type="entry name" value="Beta-barrel_RND-rel"/>
</dbReference>
<dbReference type="AlphaFoldDB" id="A0A6N7XU78"/>
<evidence type="ECO:0000259" key="3">
    <source>
        <dbReference type="Pfam" id="PF26018"/>
    </source>
</evidence>
<evidence type="ECO:0000259" key="2">
    <source>
        <dbReference type="Pfam" id="PF26012"/>
    </source>
</evidence>
<protein>
    <recommendedName>
        <fullName evidence="6">Membrane fusion protein</fullName>
    </recommendedName>
</protein>
<dbReference type="Pfam" id="PF26012">
    <property type="entry name" value="HH_RND_rel"/>
    <property type="match status" value="1"/>
</dbReference>
<dbReference type="Pfam" id="PF26011">
    <property type="entry name" value="Beta-barrel_RND_rel"/>
    <property type="match status" value="1"/>
</dbReference>
<feature type="domain" description="RND related barrel-sandwich hybrid" evidence="3">
    <location>
        <begin position="65"/>
        <end position="264"/>
    </location>
</feature>
<organism evidence="4 5">
    <name type="scientific">Tissierella pigra</name>
    <dbReference type="NCBI Taxonomy" id="2607614"/>
    <lineage>
        <taxon>Bacteria</taxon>
        <taxon>Bacillati</taxon>
        <taxon>Bacillota</taxon>
        <taxon>Tissierellia</taxon>
        <taxon>Tissierellales</taxon>
        <taxon>Tissierellaceae</taxon>
        <taxon>Tissierella</taxon>
    </lineage>
</organism>
<dbReference type="Proteomes" id="UP000469523">
    <property type="component" value="Unassembled WGS sequence"/>
</dbReference>
<evidence type="ECO:0000313" key="5">
    <source>
        <dbReference type="Proteomes" id="UP000469523"/>
    </source>
</evidence>
<feature type="domain" description="RND related alpha-helical hairpin" evidence="2">
    <location>
        <begin position="102"/>
        <end position="203"/>
    </location>
</feature>
<sequence length="427" mass="48736">MSYEKREKSRKKRKVFRIIIISFVSLYLLFRSVPSLLANGTKTVLPERGVLITKFSAEGFLIKDETVTKSQVKGQLEMSTNEGTRLAAGSEVASVNSLNDTSSLKEELEQVEESISALEKSEAETNLIINEKEKVGNLKESLVNKLQTNIIEGNFDEVYLLKEQLALYDEKVKDVSFTNTLAGQSLENLKSKKEVISKEINSNHVKYYSQYGGIVSYIIDGYEETYLPREFENYTYDKLNSTKLKKDEVKTNVNVGQPIYKIINNFEWYLAVKIEDLKEIEGFEVGDNVQIHMKKDKEELRGRIVAINSSGKKGAMVVKFTTMLHDYYDIRFAEVDIIQSKNEGYRIPTKAIINKDNMQGVYIKDKSGIVKFRPVNIIGQDDNYTYVDMGDNGNIFLEGEEKPTRTITLFDEIFINTTNIKEGQILN</sequence>
<name>A0A6N7XU78_9FIRM</name>
<dbReference type="RefSeq" id="WP_154438296.1">
    <property type="nucleotide sequence ID" value="NZ_JAHLPJ010000001.1"/>
</dbReference>
<dbReference type="InterPro" id="IPR058728">
    <property type="entry name" value="HH_RND-rel"/>
</dbReference>
<dbReference type="EMBL" id="VUNQ01000001">
    <property type="protein sequence ID" value="MSU00094.1"/>
    <property type="molecule type" value="Genomic_DNA"/>
</dbReference>
<evidence type="ECO:0000313" key="4">
    <source>
        <dbReference type="EMBL" id="MSU00094.1"/>
    </source>
</evidence>
<feature type="domain" description="RND related beta-barrel" evidence="1">
    <location>
        <begin position="268"/>
        <end position="340"/>
    </location>
</feature>
<proteinExistence type="predicted"/>